<dbReference type="AlphaFoldDB" id="A0A1H8A9N8"/>
<gene>
    <name evidence="1" type="ORF">SAMN05216227_100156</name>
</gene>
<dbReference type="Gene3D" id="3.40.50.1000">
    <property type="entry name" value="HAD superfamily/HAD-like"/>
    <property type="match status" value="1"/>
</dbReference>
<dbReference type="InterPro" id="IPR041492">
    <property type="entry name" value="HAD_2"/>
</dbReference>
<keyword evidence="2" id="KW-1185">Reference proteome</keyword>
<proteinExistence type="predicted"/>
<dbReference type="NCBIfam" id="TIGR01509">
    <property type="entry name" value="HAD-SF-IA-v3"/>
    <property type="match status" value="1"/>
</dbReference>
<dbReference type="OrthoDB" id="9782449at2"/>
<dbReference type="InterPro" id="IPR036412">
    <property type="entry name" value="HAD-like_sf"/>
</dbReference>
<organism evidence="1 2">
    <name type="scientific">Pseudorhodobacter antarcticus</name>
    <dbReference type="NCBI Taxonomy" id="1077947"/>
    <lineage>
        <taxon>Bacteria</taxon>
        <taxon>Pseudomonadati</taxon>
        <taxon>Pseudomonadota</taxon>
        <taxon>Alphaproteobacteria</taxon>
        <taxon>Rhodobacterales</taxon>
        <taxon>Paracoccaceae</taxon>
        <taxon>Pseudorhodobacter</taxon>
    </lineage>
</organism>
<dbReference type="SFLD" id="SFLDG01129">
    <property type="entry name" value="C1.5:_HAD__Beta-PGM__Phosphata"/>
    <property type="match status" value="1"/>
</dbReference>
<dbReference type="InterPro" id="IPR023214">
    <property type="entry name" value="HAD_sf"/>
</dbReference>
<evidence type="ECO:0000313" key="1">
    <source>
        <dbReference type="EMBL" id="SEM67602.1"/>
    </source>
</evidence>
<dbReference type="PRINTS" id="PR00413">
    <property type="entry name" value="HADHALOGNASE"/>
</dbReference>
<dbReference type="PANTHER" id="PTHR18901">
    <property type="entry name" value="2-DEOXYGLUCOSE-6-PHOSPHATE PHOSPHATASE 2"/>
    <property type="match status" value="1"/>
</dbReference>
<reference evidence="1 2" key="1">
    <citation type="submission" date="2016-10" db="EMBL/GenBank/DDBJ databases">
        <authorList>
            <person name="de Groot N.N."/>
        </authorList>
    </citation>
    <scope>NUCLEOTIDE SEQUENCE [LARGE SCALE GENOMIC DNA]</scope>
    <source>
        <strain evidence="1 2">CGMCC 1.10836</strain>
    </source>
</reference>
<dbReference type="PANTHER" id="PTHR18901:SF38">
    <property type="entry name" value="PSEUDOURIDINE-5'-PHOSPHATASE"/>
    <property type="match status" value="1"/>
</dbReference>
<dbReference type="Pfam" id="PF13419">
    <property type="entry name" value="HAD_2"/>
    <property type="match status" value="1"/>
</dbReference>
<dbReference type="CDD" id="cd07505">
    <property type="entry name" value="HAD_BPGM-like"/>
    <property type="match status" value="1"/>
</dbReference>
<dbReference type="InterPro" id="IPR023198">
    <property type="entry name" value="PGP-like_dom2"/>
</dbReference>
<dbReference type="InterPro" id="IPR006439">
    <property type="entry name" value="HAD-SF_hydro_IA"/>
</dbReference>
<dbReference type="STRING" id="1077947.SAMN05216227_100156"/>
<dbReference type="SFLD" id="SFLDS00003">
    <property type="entry name" value="Haloacid_Dehalogenase"/>
    <property type="match status" value="1"/>
</dbReference>
<protein>
    <submittedName>
        <fullName evidence="1">Haloacid dehalogenase superfamily, subfamily IA, variant 3 with third motif having DD or ED</fullName>
    </submittedName>
</protein>
<sequence length="209" mass="22202">MFDAVIFDLDGTLLDTEALTQAAGIKAFADCGVTVDPTFLHTLIGRDDKTGAGIIRAQFPDMDFDAFSIAWTYQVTTHYAAGIPLKPGTHALLSALKHPIALATSSSRAQLEYKLSVTDIGPYFQHFVTVNDVQNAKPAPDPFLLAARLLGVDPTRCVAFEDSEAGAQSAHSAGMTVVQIPDINPASGRFAHLVAPDLLTGARKIGLLP</sequence>
<name>A0A1H8A9N8_9RHOB</name>
<dbReference type="Proteomes" id="UP000183002">
    <property type="component" value="Unassembled WGS sequence"/>
</dbReference>
<dbReference type="EMBL" id="FOCO01000001">
    <property type="protein sequence ID" value="SEM67602.1"/>
    <property type="molecule type" value="Genomic_DNA"/>
</dbReference>
<accession>A0A1H8A9N8</accession>
<dbReference type="Gene3D" id="1.10.150.240">
    <property type="entry name" value="Putative phosphatase, domain 2"/>
    <property type="match status" value="1"/>
</dbReference>
<evidence type="ECO:0000313" key="2">
    <source>
        <dbReference type="Proteomes" id="UP000183002"/>
    </source>
</evidence>
<dbReference type="SUPFAM" id="SSF56784">
    <property type="entry name" value="HAD-like"/>
    <property type="match status" value="1"/>
</dbReference>
<dbReference type="RefSeq" id="WP_050521339.1">
    <property type="nucleotide sequence ID" value="NZ_FOCO01000001.1"/>
</dbReference>